<gene>
    <name evidence="3" type="ORF">BEWA_022710</name>
</gene>
<dbReference type="GO" id="GO:0005685">
    <property type="term" value="C:U1 snRNP"/>
    <property type="evidence" value="ECO:0007669"/>
    <property type="project" value="InterPro"/>
</dbReference>
<name>L0AW24_THEEQ</name>
<accession>L0AW24</accession>
<sequence length="325" mass="38302">MDEIRATLAQLMGKFEEPEDVEETKSFLDSDVCRMFLTGICPHDLFENTKHYLGECKRLHSERLREKYMNERKSRYFGFEVDTLRTIQPMIDDCDKRISKGKARAEDDGGRKPTIDPLVLNEAKRIDDQIQAKMTLADELGMNGDVEQSFKIVEEVELLKKTKLEMLEKAGEASYQQRLKPCDICGALLSATDSDRRLTEHYSGKIHIGFQKLRDMAKTLTAYINENRPQRTSARTEATSDPKEKEEVASAPANETRHHSNKDRRSRSYNRHDRRHDHSRNRKSCRRRSRSRSRTPPRHRDRDRDRSRSRDRSRDRSRNRDRRHR</sequence>
<proteinExistence type="inferred from homology"/>
<evidence type="ECO:0000313" key="4">
    <source>
        <dbReference type="Proteomes" id="UP000031512"/>
    </source>
</evidence>
<dbReference type="GO" id="GO:0003729">
    <property type="term" value="F:mRNA binding"/>
    <property type="evidence" value="ECO:0007669"/>
    <property type="project" value="InterPro"/>
</dbReference>
<dbReference type="Pfam" id="PF03194">
    <property type="entry name" value="LUC7"/>
    <property type="match status" value="1"/>
</dbReference>
<dbReference type="EMBL" id="CP001669">
    <property type="protein sequence ID" value="AFZ79423.1"/>
    <property type="molecule type" value="Genomic_DNA"/>
</dbReference>
<dbReference type="RefSeq" id="XP_004829089.1">
    <property type="nucleotide sequence ID" value="XM_004829032.1"/>
</dbReference>
<evidence type="ECO:0000256" key="2">
    <source>
        <dbReference type="SAM" id="MobiDB-lite"/>
    </source>
</evidence>
<comment type="similarity">
    <text evidence="1">Belongs to the Luc7 family.</text>
</comment>
<dbReference type="STRING" id="1537102.L0AW24"/>
<keyword evidence="4" id="KW-1185">Reference proteome</keyword>
<organism evidence="3 4">
    <name type="scientific">Theileria equi strain WA</name>
    <dbReference type="NCBI Taxonomy" id="1537102"/>
    <lineage>
        <taxon>Eukaryota</taxon>
        <taxon>Sar</taxon>
        <taxon>Alveolata</taxon>
        <taxon>Apicomplexa</taxon>
        <taxon>Aconoidasida</taxon>
        <taxon>Piroplasmida</taxon>
        <taxon>Theileriidae</taxon>
        <taxon>Theileria</taxon>
    </lineage>
</organism>
<dbReference type="OrthoDB" id="153872at2759"/>
<dbReference type="KEGG" id="beq:BEWA_022710"/>
<dbReference type="Proteomes" id="UP000031512">
    <property type="component" value="Chromosome 1"/>
</dbReference>
<reference evidence="3 4" key="1">
    <citation type="journal article" date="2012" name="BMC Genomics">
        <title>Comparative genomic analysis and phylogenetic position of Theileria equi.</title>
        <authorList>
            <person name="Kappmeyer L.S."/>
            <person name="Thiagarajan M."/>
            <person name="Herndon D.R."/>
            <person name="Ramsay J.D."/>
            <person name="Caler E."/>
            <person name="Djikeng A."/>
            <person name="Gillespie J.J."/>
            <person name="Lau A.O."/>
            <person name="Roalson E.H."/>
            <person name="Silva J.C."/>
            <person name="Silva M.G."/>
            <person name="Suarez C.E."/>
            <person name="Ueti M.W."/>
            <person name="Nene V.M."/>
            <person name="Mealey R.H."/>
            <person name="Knowles D.P."/>
            <person name="Brayton K.A."/>
        </authorList>
    </citation>
    <scope>NUCLEOTIDE SEQUENCE [LARGE SCALE GENOMIC DNA]</scope>
    <source>
        <strain evidence="3 4">WA</strain>
    </source>
</reference>
<protein>
    <submittedName>
        <fullName evidence="3">Uncharacterized protein</fullName>
    </submittedName>
</protein>
<dbReference type="eggNOG" id="KOG0796">
    <property type="taxonomic scope" value="Eukaryota"/>
</dbReference>
<dbReference type="InterPro" id="IPR004882">
    <property type="entry name" value="Luc7-rel"/>
</dbReference>
<evidence type="ECO:0000256" key="1">
    <source>
        <dbReference type="ARBA" id="ARBA00005655"/>
    </source>
</evidence>
<feature type="region of interest" description="Disordered" evidence="2">
    <location>
        <begin position="223"/>
        <end position="325"/>
    </location>
</feature>
<feature type="compositionally biased region" description="Basic and acidic residues" evidence="2">
    <location>
        <begin position="298"/>
        <end position="318"/>
    </location>
</feature>
<evidence type="ECO:0000313" key="3">
    <source>
        <dbReference type="EMBL" id="AFZ79423.1"/>
    </source>
</evidence>
<dbReference type="GO" id="GO:0006376">
    <property type="term" value="P:mRNA splice site recognition"/>
    <property type="evidence" value="ECO:0007669"/>
    <property type="project" value="InterPro"/>
</dbReference>
<dbReference type="PANTHER" id="PTHR12375">
    <property type="entry name" value="RNA-BINDING PROTEIN LUC7-RELATED"/>
    <property type="match status" value="1"/>
</dbReference>
<feature type="compositionally biased region" description="Basic and acidic residues" evidence="2">
    <location>
        <begin position="238"/>
        <end position="248"/>
    </location>
</feature>
<dbReference type="VEuPathDB" id="PiroplasmaDB:BEWA_022710"/>
<feature type="compositionally biased region" description="Basic residues" evidence="2">
    <location>
        <begin position="259"/>
        <end position="297"/>
    </location>
</feature>
<dbReference type="AlphaFoldDB" id="L0AW24"/>
<dbReference type="GeneID" id="15807126"/>